<evidence type="ECO:0000256" key="3">
    <source>
        <dbReference type="RuleBase" id="RU003910"/>
    </source>
</evidence>
<evidence type="ECO:0000256" key="2">
    <source>
        <dbReference type="ARBA" id="ARBA00023274"/>
    </source>
</evidence>
<keyword evidence="1 3" id="KW-0689">Ribosomal protein</keyword>
<name>A0A955RWZ4_UNCKA</name>
<organism evidence="4 5">
    <name type="scientific">candidate division WWE3 bacterium</name>
    <dbReference type="NCBI Taxonomy" id="2053526"/>
    <lineage>
        <taxon>Bacteria</taxon>
        <taxon>Katanobacteria</taxon>
    </lineage>
</organism>
<evidence type="ECO:0000313" key="5">
    <source>
        <dbReference type="Proteomes" id="UP000699691"/>
    </source>
</evidence>
<dbReference type="EMBL" id="JAGQKY010000135">
    <property type="protein sequence ID" value="MCA9397766.1"/>
    <property type="molecule type" value="Genomic_DNA"/>
</dbReference>
<reference evidence="4" key="1">
    <citation type="submission" date="2020-04" db="EMBL/GenBank/DDBJ databases">
        <authorList>
            <person name="Zhang T."/>
        </authorList>
    </citation>
    <scope>NUCLEOTIDE SEQUENCE</scope>
    <source>
        <strain evidence="4">HKST-UBA02</strain>
    </source>
</reference>
<comment type="caution">
    <text evidence="4">The sequence shown here is derived from an EMBL/GenBank/DDBJ whole genome shotgun (WGS) entry which is preliminary data.</text>
</comment>
<proteinExistence type="inferred from homology"/>
<dbReference type="Pfam" id="PF01084">
    <property type="entry name" value="Ribosomal_S18"/>
    <property type="match status" value="1"/>
</dbReference>
<dbReference type="GO" id="GO:0006412">
    <property type="term" value="P:translation"/>
    <property type="evidence" value="ECO:0007669"/>
    <property type="project" value="InterPro"/>
</dbReference>
<evidence type="ECO:0000256" key="1">
    <source>
        <dbReference type="ARBA" id="ARBA00022980"/>
    </source>
</evidence>
<gene>
    <name evidence="4" type="primary">rpsR</name>
    <name evidence="4" type="ORF">KC573_02965</name>
</gene>
<keyword evidence="2 3" id="KW-0687">Ribonucleoprotein</keyword>
<protein>
    <submittedName>
        <fullName evidence="4">30S ribosomal protein S18</fullName>
    </submittedName>
</protein>
<dbReference type="GO" id="GO:1990904">
    <property type="term" value="C:ribonucleoprotein complex"/>
    <property type="evidence" value="ECO:0007669"/>
    <property type="project" value="UniProtKB-KW"/>
</dbReference>
<dbReference type="Gene3D" id="4.10.640.10">
    <property type="entry name" value="Ribosomal protein S18"/>
    <property type="match status" value="1"/>
</dbReference>
<dbReference type="NCBIfam" id="TIGR00165">
    <property type="entry name" value="S18"/>
    <property type="match status" value="1"/>
</dbReference>
<sequence length="56" mass="6528">MKVVTRKNDKKPETCYFTDRGIKPDYRDVETLKLFLTPRGKILSRAKTGITAKNQR</sequence>
<dbReference type="Proteomes" id="UP000699691">
    <property type="component" value="Unassembled WGS sequence"/>
</dbReference>
<dbReference type="GO" id="GO:0003735">
    <property type="term" value="F:structural constituent of ribosome"/>
    <property type="evidence" value="ECO:0007669"/>
    <property type="project" value="InterPro"/>
</dbReference>
<feature type="non-terminal residue" evidence="4">
    <location>
        <position position="56"/>
    </location>
</feature>
<dbReference type="GO" id="GO:0005840">
    <property type="term" value="C:ribosome"/>
    <property type="evidence" value="ECO:0007669"/>
    <property type="project" value="UniProtKB-KW"/>
</dbReference>
<dbReference type="InterPro" id="IPR001648">
    <property type="entry name" value="Ribosomal_bS18"/>
</dbReference>
<evidence type="ECO:0000313" key="4">
    <source>
        <dbReference type="EMBL" id="MCA9397766.1"/>
    </source>
</evidence>
<dbReference type="InterPro" id="IPR036870">
    <property type="entry name" value="Ribosomal_bS18_sf"/>
</dbReference>
<dbReference type="SUPFAM" id="SSF46911">
    <property type="entry name" value="Ribosomal protein S18"/>
    <property type="match status" value="1"/>
</dbReference>
<dbReference type="AlphaFoldDB" id="A0A955RWZ4"/>
<comment type="similarity">
    <text evidence="3">Belongs to the bacterial ribosomal protein bS18 family.</text>
</comment>
<accession>A0A955RWZ4</accession>
<dbReference type="PRINTS" id="PR00974">
    <property type="entry name" value="RIBOSOMALS18"/>
</dbReference>
<reference evidence="4" key="2">
    <citation type="journal article" date="2021" name="Microbiome">
        <title>Successional dynamics and alternative stable states in a saline activated sludge microbial community over 9 years.</title>
        <authorList>
            <person name="Wang Y."/>
            <person name="Ye J."/>
            <person name="Ju F."/>
            <person name="Liu L."/>
            <person name="Boyd J.A."/>
            <person name="Deng Y."/>
            <person name="Parks D.H."/>
            <person name="Jiang X."/>
            <person name="Yin X."/>
            <person name="Woodcroft B.J."/>
            <person name="Tyson G.W."/>
            <person name="Hugenholtz P."/>
            <person name="Polz M.F."/>
            <person name="Zhang T."/>
        </authorList>
    </citation>
    <scope>NUCLEOTIDE SEQUENCE</scope>
    <source>
        <strain evidence="4">HKST-UBA02</strain>
    </source>
</reference>